<evidence type="ECO:0000313" key="1">
    <source>
        <dbReference type="EMBL" id="CAI9286970.1"/>
    </source>
</evidence>
<dbReference type="Proteomes" id="UP001177003">
    <property type="component" value="Chromosome 5"/>
</dbReference>
<organism evidence="1 2">
    <name type="scientific">Lactuca saligna</name>
    <name type="common">Willowleaf lettuce</name>
    <dbReference type="NCBI Taxonomy" id="75948"/>
    <lineage>
        <taxon>Eukaryota</taxon>
        <taxon>Viridiplantae</taxon>
        <taxon>Streptophyta</taxon>
        <taxon>Embryophyta</taxon>
        <taxon>Tracheophyta</taxon>
        <taxon>Spermatophyta</taxon>
        <taxon>Magnoliopsida</taxon>
        <taxon>eudicotyledons</taxon>
        <taxon>Gunneridae</taxon>
        <taxon>Pentapetalae</taxon>
        <taxon>asterids</taxon>
        <taxon>campanulids</taxon>
        <taxon>Asterales</taxon>
        <taxon>Asteraceae</taxon>
        <taxon>Cichorioideae</taxon>
        <taxon>Cichorieae</taxon>
        <taxon>Lactucinae</taxon>
        <taxon>Lactuca</taxon>
    </lineage>
</organism>
<accession>A0AA35Z6R0</accession>
<gene>
    <name evidence="1" type="ORF">LSALG_LOCUS26362</name>
</gene>
<dbReference type="EMBL" id="OX465081">
    <property type="protein sequence ID" value="CAI9286970.1"/>
    <property type="molecule type" value="Genomic_DNA"/>
</dbReference>
<reference evidence="1" key="1">
    <citation type="submission" date="2023-04" db="EMBL/GenBank/DDBJ databases">
        <authorList>
            <person name="Vijverberg K."/>
            <person name="Xiong W."/>
            <person name="Schranz E."/>
        </authorList>
    </citation>
    <scope>NUCLEOTIDE SEQUENCE</scope>
</reference>
<evidence type="ECO:0000313" key="2">
    <source>
        <dbReference type="Proteomes" id="UP001177003"/>
    </source>
</evidence>
<name>A0AA35Z6R0_LACSI</name>
<dbReference type="AlphaFoldDB" id="A0AA35Z6R0"/>
<keyword evidence="2" id="KW-1185">Reference proteome</keyword>
<protein>
    <submittedName>
        <fullName evidence="1">Uncharacterized protein</fullName>
    </submittedName>
</protein>
<sequence>MEKEVKSPTKVTVKVKALKKSSKPIVTKDVDPLKDVLPSKTGVLKRLKKMAHRSRHSPERSSNFSPSYILLLPPFIVPTTSHIPSATYSPTFDIVLQQPLITLFPFQSTDTPPVQDTKTDEEEFQGSFAEIEFDSDKEKIPDHMIMSGKQFKILNRKLNYLLQFQANAVNNHSISGIEVDVMLNAQEHCIQSKIDSVNRDLESRNKEVKTVRENVNLKIQELHDDMAKEFAELGHNCSNLHNKVDILAAAITKVMEWHTTLPSQVDKLG</sequence>
<proteinExistence type="predicted"/>